<dbReference type="AlphaFoldDB" id="A0AAD2GYM2"/>
<proteinExistence type="predicted"/>
<sequence length="89" mass="9812">MCVTLRVDGSRCVATHTTRPIHSSEPHRRYTSRTLPRRINQCEAGLLSPNSIPRGAMELAPLRTSGPSGREQSFPSAHAAFHLILHNIS</sequence>
<dbReference type="Proteomes" id="UP001295794">
    <property type="component" value="Unassembled WGS sequence"/>
</dbReference>
<organism evidence="1 2">
    <name type="scientific">Mycena citricolor</name>
    <dbReference type="NCBI Taxonomy" id="2018698"/>
    <lineage>
        <taxon>Eukaryota</taxon>
        <taxon>Fungi</taxon>
        <taxon>Dikarya</taxon>
        <taxon>Basidiomycota</taxon>
        <taxon>Agaricomycotina</taxon>
        <taxon>Agaricomycetes</taxon>
        <taxon>Agaricomycetidae</taxon>
        <taxon>Agaricales</taxon>
        <taxon>Marasmiineae</taxon>
        <taxon>Mycenaceae</taxon>
        <taxon>Mycena</taxon>
    </lineage>
</organism>
<dbReference type="EMBL" id="CAVNYO010000105">
    <property type="protein sequence ID" value="CAK5266026.1"/>
    <property type="molecule type" value="Genomic_DNA"/>
</dbReference>
<name>A0AAD2GYM2_9AGAR</name>
<keyword evidence="2" id="KW-1185">Reference proteome</keyword>
<reference evidence="1" key="1">
    <citation type="submission" date="2023-11" db="EMBL/GenBank/DDBJ databases">
        <authorList>
            <person name="De Vega J J."/>
            <person name="De Vega J J."/>
        </authorList>
    </citation>
    <scope>NUCLEOTIDE SEQUENCE</scope>
</reference>
<gene>
    <name evidence="1" type="ORF">MYCIT1_LOCUS7492</name>
</gene>
<comment type="caution">
    <text evidence="1">The sequence shown here is derived from an EMBL/GenBank/DDBJ whole genome shotgun (WGS) entry which is preliminary data.</text>
</comment>
<evidence type="ECO:0000313" key="2">
    <source>
        <dbReference type="Proteomes" id="UP001295794"/>
    </source>
</evidence>
<protein>
    <submittedName>
        <fullName evidence="1">Uncharacterized protein</fullName>
    </submittedName>
</protein>
<evidence type="ECO:0000313" key="1">
    <source>
        <dbReference type="EMBL" id="CAK5266026.1"/>
    </source>
</evidence>
<accession>A0AAD2GYM2</accession>